<keyword evidence="5" id="KW-1185">Reference proteome</keyword>
<feature type="domain" description="N-acetyltransferase" evidence="3">
    <location>
        <begin position="3"/>
        <end position="158"/>
    </location>
</feature>
<evidence type="ECO:0000313" key="5">
    <source>
        <dbReference type="Proteomes" id="UP000594468"/>
    </source>
</evidence>
<dbReference type="InterPro" id="IPR000182">
    <property type="entry name" value="GNAT_dom"/>
</dbReference>
<protein>
    <submittedName>
        <fullName evidence="4">GNAT family N-acetyltransferase</fullName>
    </submittedName>
</protein>
<dbReference type="AlphaFoldDB" id="A0A7S8E9S1"/>
<accession>A0A7S8E9S1</accession>
<dbReference type="Gene3D" id="3.40.630.30">
    <property type="match status" value="1"/>
</dbReference>
<dbReference type="RefSeq" id="WP_195171021.1">
    <property type="nucleotide sequence ID" value="NZ_CP062983.1"/>
</dbReference>
<dbReference type="InterPro" id="IPR016181">
    <property type="entry name" value="Acyl_CoA_acyltransferase"/>
</dbReference>
<organism evidence="4 5">
    <name type="scientific">Phototrophicus methaneseepsis</name>
    <dbReference type="NCBI Taxonomy" id="2710758"/>
    <lineage>
        <taxon>Bacteria</taxon>
        <taxon>Bacillati</taxon>
        <taxon>Chloroflexota</taxon>
        <taxon>Candidatus Thermofontia</taxon>
        <taxon>Phototrophicales</taxon>
        <taxon>Phototrophicaceae</taxon>
        <taxon>Phototrophicus</taxon>
    </lineage>
</organism>
<keyword evidence="2" id="KW-0012">Acyltransferase</keyword>
<dbReference type="GO" id="GO:0016747">
    <property type="term" value="F:acyltransferase activity, transferring groups other than amino-acyl groups"/>
    <property type="evidence" value="ECO:0007669"/>
    <property type="project" value="InterPro"/>
</dbReference>
<evidence type="ECO:0000259" key="3">
    <source>
        <dbReference type="PROSITE" id="PS51186"/>
    </source>
</evidence>
<dbReference type="CDD" id="cd04301">
    <property type="entry name" value="NAT_SF"/>
    <property type="match status" value="1"/>
</dbReference>
<dbReference type="KEGG" id="pmet:G4Y79_00840"/>
<dbReference type="SUPFAM" id="SSF55729">
    <property type="entry name" value="Acyl-CoA N-acyltransferases (Nat)"/>
    <property type="match status" value="1"/>
</dbReference>
<dbReference type="Proteomes" id="UP000594468">
    <property type="component" value="Chromosome"/>
</dbReference>
<reference evidence="4 5" key="1">
    <citation type="submission" date="2020-02" db="EMBL/GenBank/DDBJ databases">
        <authorList>
            <person name="Zheng R.K."/>
            <person name="Sun C.M."/>
        </authorList>
    </citation>
    <scope>NUCLEOTIDE SEQUENCE [LARGE SCALE GENOMIC DNA]</scope>
    <source>
        <strain evidence="5">rifampicinis</strain>
    </source>
</reference>
<evidence type="ECO:0000256" key="1">
    <source>
        <dbReference type="ARBA" id="ARBA00022679"/>
    </source>
</evidence>
<proteinExistence type="predicted"/>
<gene>
    <name evidence="4" type="ORF">G4Y79_00840</name>
</gene>
<dbReference type="PANTHER" id="PTHR43877">
    <property type="entry name" value="AMINOALKYLPHOSPHONATE N-ACETYLTRANSFERASE-RELATED-RELATED"/>
    <property type="match status" value="1"/>
</dbReference>
<evidence type="ECO:0000313" key="4">
    <source>
        <dbReference type="EMBL" id="QPC82952.1"/>
    </source>
</evidence>
<keyword evidence="1 4" id="KW-0808">Transferase</keyword>
<evidence type="ECO:0000256" key="2">
    <source>
        <dbReference type="ARBA" id="ARBA00023315"/>
    </source>
</evidence>
<dbReference type="InterPro" id="IPR050832">
    <property type="entry name" value="Bact_Acetyltransf"/>
</dbReference>
<dbReference type="Pfam" id="PF00583">
    <property type="entry name" value="Acetyltransf_1"/>
    <property type="match status" value="1"/>
</dbReference>
<dbReference type="PROSITE" id="PS51186">
    <property type="entry name" value="GNAT"/>
    <property type="match status" value="1"/>
</dbReference>
<name>A0A7S8E9S1_9CHLR</name>
<sequence length="158" mass="18717">MELTYRGATLEDVALLARMNKQLIEDENSRNPMSVEQLEARMKRWLQDSYEAVFIMHGDDVVGYMLYRTIDDEYFPYNSNIHIRQYFVMRSWRRRGIGQIAFEQIVSDFFPGESAITLDVLERNPEAKQFWLKLGFAVYHTTLRREGNGEEPPELMPR</sequence>
<dbReference type="EMBL" id="CP062983">
    <property type="protein sequence ID" value="QPC82952.1"/>
    <property type="molecule type" value="Genomic_DNA"/>
</dbReference>